<feature type="domain" description="Helix-turn-helix" evidence="1">
    <location>
        <begin position="22"/>
        <end position="71"/>
    </location>
</feature>
<dbReference type="NCBIfam" id="TIGR01764">
    <property type="entry name" value="excise"/>
    <property type="match status" value="1"/>
</dbReference>
<sequence>MTPAHLRCMESGGTSESGLGNYVSLAELAAELKVSVQTIYDLRSKGRGPHGFRVGTQLRFRKAEIDAWVQRMELADERRHAGGAS</sequence>
<gene>
    <name evidence="2" type="ORF">KZC48_13530</name>
</gene>
<accession>A0ABT8FW09</accession>
<dbReference type="EMBL" id="JAHWXI010000019">
    <property type="protein sequence ID" value="MDN4465410.1"/>
    <property type="molecule type" value="Genomic_DNA"/>
</dbReference>
<reference evidence="2" key="1">
    <citation type="submission" date="2021-06" db="EMBL/GenBank/DDBJ databases">
        <title>Genome-based taxonomic framework of Microbacterium strains isolated from marine environment, the description of four new species and reclassification of four preexisting species.</title>
        <authorList>
            <person name="Lee S.D."/>
            <person name="Kim S.-M."/>
            <person name="Byeon Y.-S."/>
            <person name="Yang H.L."/>
            <person name="Kim I.S."/>
        </authorList>
    </citation>
    <scope>NUCLEOTIDE SEQUENCE</scope>
    <source>
        <strain evidence="2">KACC 20510</strain>
    </source>
</reference>
<dbReference type="InterPro" id="IPR009061">
    <property type="entry name" value="DNA-bd_dom_put_sf"/>
</dbReference>
<protein>
    <submittedName>
        <fullName evidence="2">Helix-turn-helix domain-containing protein</fullName>
    </submittedName>
</protein>
<proteinExistence type="predicted"/>
<comment type="caution">
    <text evidence="2">The sequence shown here is derived from an EMBL/GenBank/DDBJ whole genome shotgun (WGS) entry which is preliminary data.</text>
</comment>
<evidence type="ECO:0000313" key="3">
    <source>
        <dbReference type="Proteomes" id="UP001172731"/>
    </source>
</evidence>
<evidence type="ECO:0000313" key="2">
    <source>
        <dbReference type="EMBL" id="MDN4465410.1"/>
    </source>
</evidence>
<dbReference type="Proteomes" id="UP001172731">
    <property type="component" value="Unassembled WGS sequence"/>
</dbReference>
<keyword evidence="3" id="KW-1185">Reference proteome</keyword>
<evidence type="ECO:0000259" key="1">
    <source>
        <dbReference type="Pfam" id="PF12728"/>
    </source>
</evidence>
<name>A0ABT8FW09_9MICO</name>
<dbReference type="RefSeq" id="WP_301135354.1">
    <property type="nucleotide sequence ID" value="NZ_BAAAUQ010000043.1"/>
</dbReference>
<dbReference type="InterPro" id="IPR010093">
    <property type="entry name" value="SinI_DNA-bd"/>
</dbReference>
<dbReference type="SUPFAM" id="SSF46955">
    <property type="entry name" value="Putative DNA-binding domain"/>
    <property type="match status" value="1"/>
</dbReference>
<organism evidence="2 3">
    <name type="scientific">Microbacterium aurantiacum</name>
    <dbReference type="NCBI Taxonomy" id="162393"/>
    <lineage>
        <taxon>Bacteria</taxon>
        <taxon>Bacillati</taxon>
        <taxon>Actinomycetota</taxon>
        <taxon>Actinomycetes</taxon>
        <taxon>Micrococcales</taxon>
        <taxon>Microbacteriaceae</taxon>
        <taxon>Microbacterium</taxon>
    </lineage>
</organism>
<dbReference type="InterPro" id="IPR041657">
    <property type="entry name" value="HTH_17"/>
</dbReference>
<dbReference type="Pfam" id="PF12728">
    <property type="entry name" value="HTH_17"/>
    <property type="match status" value="1"/>
</dbReference>